<dbReference type="PANTHER" id="PTHR43712">
    <property type="entry name" value="PUTATIVE (AFU_ORTHOLOGUE AFUA_4G14580)-RELATED"/>
    <property type="match status" value="1"/>
</dbReference>
<dbReference type="InterPro" id="IPR036390">
    <property type="entry name" value="WH_DNA-bd_sf"/>
</dbReference>
<dbReference type="SUPFAM" id="SSF53335">
    <property type="entry name" value="S-adenosyl-L-methionine-dependent methyltransferases"/>
    <property type="match status" value="1"/>
</dbReference>
<dbReference type="Gene3D" id="1.10.287.1350">
    <property type="match status" value="1"/>
</dbReference>
<dbReference type="InterPro" id="IPR016461">
    <property type="entry name" value="COMT-like"/>
</dbReference>
<dbReference type="Pfam" id="PF00891">
    <property type="entry name" value="Methyltransf_2"/>
    <property type="match status" value="1"/>
</dbReference>
<dbReference type="InterPro" id="IPR012967">
    <property type="entry name" value="COMT_dimerisation"/>
</dbReference>
<dbReference type="EMBL" id="JAMTCP010000001">
    <property type="protein sequence ID" value="MCP2256669.1"/>
    <property type="molecule type" value="Genomic_DNA"/>
</dbReference>
<evidence type="ECO:0000313" key="7">
    <source>
        <dbReference type="EMBL" id="MCP2256669.1"/>
    </source>
</evidence>
<evidence type="ECO:0000259" key="6">
    <source>
        <dbReference type="Pfam" id="PF08100"/>
    </source>
</evidence>
<feature type="region of interest" description="Disordered" evidence="4">
    <location>
        <begin position="127"/>
        <end position="156"/>
    </location>
</feature>
<gene>
    <name evidence="7" type="ORF">LX15_000352</name>
</gene>
<dbReference type="Pfam" id="PF08100">
    <property type="entry name" value="Dimerisation"/>
    <property type="match status" value="1"/>
</dbReference>
<keyword evidence="8" id="KW-1185">Reference proteome</keyword>
<dbReference type="PIRSF" id="PIRSF005739">
    <property type="entry name" value="O-mtase"/>
    <property type="match status" value="1"/>
</dbReference>
<protein>
    <submittedName>
        <fullName evidence="7">O-methyltransferase</fullName>
    </submittedName>
</protein>
<keyword evidence="3" id="KW-0949">S-adenosyl-L-methionine</keyword>
<accession>A0ABT1HMD0</accession>
<organism evidence="7 8">
    <name type="scientific">Streptoalloteichus tenebrarius (strain ATCC 17920 / DSM 40477 / JCM 4838 / CBS 697.72 / NBRC 16177 / NCIMB 11028 / NRRL B-12390 / A12253. 1 / ISP 5477)</name>
    <name type="common">Streptomyces tenebrarius</name>
    <dbReference type="NCBI Taxonomy" id="1933"/>
    <lineage>
        <taxon>Bacteria</taxon>
        <taxon>Bacillati</taxon>
        <taxon>Actinomycetota</taxon>
        <taxon>Actinomycetes</taxon>
        <taxon>Pseudonocardiales</taxon>
        <taxon>Pseudonocardiaceae</taxon>
        <taxon>Streptoalloteichus</taxon>
    </lineage>
</organism>
<dbReference type="InterPro" id="IPR029063">
    <property type="entry name" value="SAM-dependent_MTases_sf"/>
</dbReference>
<proteinExistence type="predicted"/>
<dbReference type="PROSITE" id="PS51683">
    <property type="entry name" value="SAM_OMT_II"/>
    <property type="match status" value="1"/>
</dbReference>
<feature type="domain" description="O-methyltransferase dimerisation" evidence="6">
    <location>
        <begin position="15"/>
        <end position="87"/>
    </location>
</feature>
<comment type="caution">
    <text evidence="7">The sequence shown here is derived from an EMBL/GenBank/DDBJ whole genome shotgun (WGS) entry which is preliminary data.</text>
</comment>
<feature type="compositionally biased region" description="Basic and acidic residues" evidence="4">
    <location>
        <begin position="131"/>
        <end position="147"/>
    </location>
</feature>
<evidence type="ECO:0000256" key="3">
    <source>
        <dbReference type="ARBA" id="ARBA00022691"/>
    </source>
</evidence>
<dbReference type="Gene3D" id="1.10.10.10">
    <property type="entry name" value="Winged helix-like DNA-binding domain superfamily/Winged helix DNA-binding domain"/>
    <property type="match status" value="1"/>
</dbReference>
<dbReference type="RefSeq" id="WP_253667642.1">
    <property type="nucleotide sequence ID" value="NZ_JAMTCP010000001.1"/>
</dbReference>
<dbReference type="InterPro" id="IPR001077">
    <property type="entry name" value="COMT_C"/>
</dbReference>
<keyword evidence="1" id="KW-0489">Methyltransferase</keyword>
<dbReference type="PANTHER" id="PTHR43712:SF2">
    <property type="entry name" value="O-METHYLTRANSFERASE CICE"/>
    <property type="match status" value="1"/>
</dbReference>
<keyword evidence="2" id="KW-0808">Transferase</keyword>
<dbReference type="SUPFAM" id="SSF46785">
    <property type="entry name" value="Winged helix' DNA-binding domain"/>
    <property type="match status" value="1"/>
</dbReference>
<sequence length="370" mass="39990">MTHRDESALSTLSAMASLVTPWVLRVAVTLRLPDLIGRATVDVDELAVRAGANPDALRRVARHLVHCGVLRHPAPDRLELTALGHLLRSDHPARLVDALDQANPFNRREAAAVARLLDAVRDGRPVWAPRQGHEREGHERHGHERQGHGRQGHGRQGHDLWSALDHDPELAAGFDQALAGAADQLTEGIARAFDWESVAHVVDVGGGTGRVLAALLTAHPRLRGTLVDLPPMAEQGRVRFAGRGLAERVAVSGQSFFDPLPRGGDVYLLANVLHCWNDEDSRKVLGQCVAAAPSHALVVVVDQVLPEDPADPAYGALVEIDLGLLVLLGTALRDQERFRLLGESAGLTLREATRIAPHTVSSLLTYTIDD</sequence>
<dbReference type="InterPro" id="IPR036388">
    <property type="entry name" value="WH-like_DNA-bd_sf"/>
</dbReference>
<evidence type="ECO:0000259" key="5">
    <source>
        <dbReference type="Pfam" id="PF00891"/>
    </source>
</evidence>
<feature type="domain" description="O-methyltransferase C-terminal" evidence="5">
    <location>
        <begin position="155"/>
        <end position="346"/>
    </location>
</feature>
<dbReference type="CDD" id="cd02440">
    <property type="entry name" value="AdoMet_MTases"/>
    <property type="match status" value="1"/>
</dbReference>
<name>A0ABT1HMD0_STRSD</name>
<reference evidence="7 8" key="1">
    <citation type="submission" date="2022-06" db="EMBL/GenBank/DDBJ databases">
        <title>Genomic Encyclopedia of Archaeal and Bacterial Type Strains, Phase II (KMG-II): from individual species to whole genera.</title>
        <authorList>
            <person name="Goeker M."/>
        </authorList>
    </citation>
    <scope>NUCLEOTIDE SEQUENCE [LARGE SCALE GENOMIC DNA]</scope>
    <source>
        <strain evidence="7 8">DSM 40477</strain>
    </source>
</reference>
<dbReference type="Proteomes" id="UP001205311">
    <property type="component" value="Unassembled WGS sequence"/>
</dbReference>
<evidence type="ECO:0000313" key="8">
    <source>
        <dbReference type="Proteomes" id="UP001205311"/>
    </source>
</evidence>
<evidence type="ECO:0000256" key="4">
    <source>
        <dbReference type="SAM" id="MobiDB-lite"/>
    </source>
</evidence>
<evidence type="ECO:0000256" key="2">
    <source>
        <dbReference type="ARBA" id="ARBA00022679"/>
    </source>
</evidence>
<dbReference type="Gene3D" id="3.40.50.150">
    <property type="entry name" value="Vaccinia Virus protein VP39"/>
    <property type="match status" value="1"/>
</dbReference>
<evidence type="ECO:0000256" key="1">
    <source>
        <dbReference type="ARBA" id="ARBA00022603"/>
    </source>
</evidence>